<protein>
    <submittedName>
        <fullName evidence="1">Uncharacterized protein</fullName>
    </submittedName>
</protein>
<sequence>MIKINKKNNIFDIFSTRLSILSSQAIEPIKFFIKSNKGGVKIAANKTKTNKNI</sequence>
<organism evidence="1 2">
    <name type="scientific">Microcystis aeruginosa NIES-298</name>
    <dbReference type="NCBI Taxonomy" id="449468"/>
    <lineage>
        <taxon>Bacteria</taxon>
        <taxon>Bacillati</taxon>
        <taxon>Cyanobacteriota</taxon>
        <taxon>Cyanophyceae</taxon>
        <taxon>Oscillatoriophycideae</taxon>
        <taxon>Chroococcales</taxon>
        <taxon>Microcystaceae</taxon>
        <taxon>Microcystis</taxon>
    </lineage>
</organism>
<comment type="caution">
    <text evidence="1">The sequence shown here is derived from an EMBL/GenBank/DDBJ whole genome shotgun (WGS) entry which is preliminary data.</text>
</comment>
<reference evidence="2" key="1">
    <citation type="submission" date="2017-12" db="EMBL/GenBank/DDBJ databases">
        <title>Improved Draft Genome Sequence of Microcystis aeruginosa NIES-298, a Microcystin-Producing Cyanobacterium from Lake Kasumigaura, Japan.</title>
        <authorList>
            <person name="Yamaguchi H."/>
            <person name="Suzuki S."/>
            <person name="Kawachi M."/>
        </authorList>
    </citation>
    <scope>NUCLEOTIDE SEQUENCE [LARGE SCALE GENOMIC DNA]</scope>
    <source>
        <strain evidence="2">NIES-298</strain>
    </source>
</reference>
<accession>A0A9P2YGB8</accession>
<name>A0A9P2YGB8_MICAE</name>
<dbReference type="AlphaFoldDB" id="A0A9P2YGB8"/>
<evidence type="ECO:0000313" key="1">
    <source>
        <dbReference type="EMBL" id="GBD51605.1"/>
    </source>
</evidence>
<dbReference type="EMBL" id="BEYQ01000002">
    <property type="protein sequence ID" value="GBD51605.1"/>
    <property type="molecule type" value="Genomic_DNA"/>
</dbReference>
<proteinExistence type="predicted"/>
<evidence type="ECO:0000313" key="2">
    <source>
        <dbReference type="Proteomes" id="UP000236321"/>
    </source>
</evidence>
<gene>
    <name evidence="1" type="ORF">BGM30_06980</name>
</gene>
<dbReference type="Proteomes" id="UP000236321">
    <property type="component" value="Unassembled WGS sequence"/>
</dbReference>